<dbReference type="Proteomes" id="UP000061660">
    <property type="component" value="Chromosome"/>
</dbReference>
<evidence type="ECO:0000256" key="4">
    <source>
        <dbReference type="ARBA" id="ARBA00022475"/>
    </source>
</evidence>
<keyword evidence="6" id="KW-0808">Transferase</keyword>
<dbReference type="AlphaFoldDB" id="A0A0U2VU27"/>
<proteinExistence type="predicted"/>
<gene>
    <name evidence="12" type="ORF">IJ22_26580</name>
</gene>
<dbReference type="EC" id="2.7.13.3" evidence="3"/>
<dbReference type="PANTHER" id="PTHR34220:SF7">
    <property type="entry name" value="SENSOR HISTIDINE KINASE YPDA"/>
    <property type="match status" value="1"/>
</dbReference>
<comment type="subcellular location">
    <subcellularLocation>
        <location evidence="2">Cell membrane</location>
        <topology evidence="2">Multi-pass membrane protein</topology>
    </subcellularLocation>
</comment>
<dbReference type="PROSITE" id="PS50885">
    <property type="entry name" value="HAMP"/>
    <property type="match status" value="1"/>
</dbReference>
<keyword evidence="11" id="KW-0472">Membrane</keyword>
<dbReference type="Pfam" id="PF00672">
    <property type="entry name" value="HAMP"/>
    <property type="match status" value="1"/>
</dbReference>
<dbReference type="Gene3D" id="6.10.340.10">
    <property type="match status" value="1"/>
</dbReference>
<dbReference type="InterPro" id="IPR005467">
    <property type="entry name" value="His_kinase_dom"/>
</dbReference>
<dbReference type="KEGG" id="pnp:IJ22_26580"/>
<keyword evidence="8 12" id="KW-0418">Kinase</keyword>
<sequence length="462" mass="54260">MIIFSAFFNGLMFIIYYNFTQHLDNYEMILRSFVRMNDIANTVEATQSSLNQYLSRGYEKDRDDLTAGLRLLNDYAATMEQETFLHNSQFQLLQLTHLLDRFQQEVEVSVTYYDRQEIDAYTAHYDESFKLAGFIMDNTRNITSSELTSYREQFVKITESKHLFQIMGRTMFFVSIVISILYSLFIFHGVSLPLRKLAARSRKISSGDFNVSDISLERKDEIGELMAAYVVMGHNIERLLREVKSQEEYKRLLQEMELKALQSQMNPHFLFNTLNIISRLAFMEKAYKTEDLMMNLSKLLRYHLKKVESRVTLREELDIIHKYLYIQKVRFQDQIDIQFEVDEACLDIEMPSLTLQPIVENIFVHGIQSAETITRIRIHIYRDEGCEKIEIHDNGAGMSRETIERLLNVNSESYGLGLGIQNVIRRLRIFYQTSDVISIHSEMGSGTCIRLNLPRHRHYQIV</sequence>
<dbReference type="Pfam" id="PF02518">
    <property type="entry name" value="HATPase_c"/>
    <property type="match status" value="1"/>
</dbReference>
<dbReference type="PANTHER" id="PTHR34220">
    <property type="entry name" value="SENSOR HISTIDINE KINASE YPDA"/>
    <property type="match status" value="1"/>
</dbReference>
<dbReference type="SUPFAM" id="SSF158472">
    <property type="entry name" value="HAMP domain-like"/>
    <property type="match status" value="1"/>
</dbReference>
<evidence type="ECO:0000313" key="12">
    <source>
        <dbReference type="EMBL" id="ALS23031.1"/>
    </source>
</evidence>
<dbReference type="SUPFAM" id="SSF55874">
    <property type="entry name" value="ATPase domain of HSP90 chaperone/DNA topoisomerase II/histidine kinase"/>
    <property type="match status" value="1"/>
</dbReference>
<evidence type="ECO:0000256" key="10">
    <source>
        <dbReference type="ARBA" id="ARBA00023012"/>
    </source>
</evidence>
<dbReference type="GO" id="GO:0005886">
    <property type="term" value="C:plasma membrane"/>
    <property type="evidence" value="ECO:0007669"/>
    <property type="project" value="UniProtKB-SubCell"/>
</dbReference>
<dbReference type="OrthoDB" id="9776552at2"/>
<dbReference type="GO" id="GO:0000155">
    <property type="term" value="F:phosphorelay sensor kinase activity"/>
    <property type="evidence" value="ECO:0007669"/>
    <property type="project" value="InterPro"/>
</dbReference>
<dbReference type="PATRIC" id="fig|162209.4.peg.2829"/>
<dbReference type="EMBL" id="CP013652">
    <property type="protein sequence ID" value="ALS23031.1"/>
    <property type="molecule type" value="Genomic_DNA"/>
</dbReference>
<name>A0A0U2VU27_9BACL</name>
<evidence type="ECO:0000256" key="5">
    <source>
        <dbReference type="ARBA" id="ARBA00022553"/>
    </source>
</evidence>
<protein>
    <recommendedName>
        <fullName evidence="3">histidine kinase</fullName>
        <ecNumber evidence="3">2.7.13.3</ecNumber>
    </recommendedName>
</protein>
<dbReference type="InterPro" id="IPR003660">
    <property type="entry name" value="HAMP_dom"/>
</dbReference>
<evidence type="ECO:0000256" key="6">
    <source>
        <dbReference type="ARBA" id="ARBA00022679"/>
    </source>
</evidence>
<dbReference type="InterPro" id="IPR036890">
    <property type="entry name" value="HATPase_C_sf"/>
</dbReference>
<reference evidence="12 13" key="2">
    <citation type="journal article" date="2016" name="Genome Announc.">
        <title>Complete Genome Sequences of Two Interactive Moderate Thermophiles, Paenibacillus napthalenovorans 32O-Y and Paenibacillus sp. 32O-W.</title>
        <authorList>
            <person name="Butler R.R.III."/>
            <person name="Wang J."/>
            <person name="Stark B.C."/>
            <person name="Pombert J.F."/>
        </authorList>
    </citation>
    <scope>NUCLEOTIDE SEQUENCE [LARGE SCALE GENOMIC DNA]</scope>
    <source>
        <strain evidence="12 13">32O-Y</strain>
    </source>
</reference>
<organism evidence="12 13">
    <name type="scientific">Paenibacillus naphthalenovorans</name>
    <dbReference type="NCBI Taxonomy" id="162209"/>
    <lineage>
        <taxon>Bacteria</taxon>
        <taxon>Bacillati</taxon>
        <taxon>Bacillota</taxon>
        <taxon>Bacilli</taxon>
        <taxon>Bacillales</taxon>
        <taxon>Paenibacillaceae</taxon>
        <taxon>Paenibacillus</taxon>
    </lineage>
</organism>
<dbReference type="STRING" id="162209.IJ22_26580"/>
<dbReference type="CDD" id="cd06225">
    <property type="entry name" value="HAMP"/>
    <property type="match status" value="1"/>
</dbReference>
<keyword evidence="10" id="KW-0902">Two-component regulatory system</keyword>
<keyword evidence="7" id="KW-0547">Nucleotide-binding</keyword>
<keyword evidence="13" id="KW-1185">Reference proteome</keyword>
<dbReference type="Pfam" id="PF06580">
    <property type="entry name" value="His_kinase"/>
    <property type="match status" value="1"/>
</dbReference>
<dbReference type="SMART" id="SM00304">
    <property type="entry name" value="HAMP"/>
    <property type="match status" value="1"/>
</dbReference>
<evidence type="ECO:0000256" key="8">
    <source>
        <dbReference type="ARBA" id="ARBA00022777"/>
    </source>
</evidence>
<evidence type="ECO:0000256" key="2">
    <source>
        <dbReference type="ARBA" id="ARBA00004651"/>
    </source>
</evidence>
<keyword evidence="4" id="KW-1003">Cell membrane</keyword>
<evidence type="ECO:0000256" key="7">
    <source>
        <dbReference type="ARBA" id="ARBA00022741"/>
    </source>
</evidence>
<reference evidence="13" key="1">
    <citation type="submission" date="2015-12" db="EMBL/GenBank/DDBJ databases">
        <title>Complete genome sequences of two moderately thermophilic Paenibacillus species.</title>
        <authorList>
            <person name="Butler R.III."/>
            <person name="Wang J."/>
            <person name="Stark B.C."/>
            <person name="Pombert J.-F."/>
        </authorList>
    </citation>
    <scope>NUCLEOTIDE SEQUENCE [LARGE SCALE GENOMIC DNA]</scope>
    <source>
        <strain evidence="13">32O-Y</strain>
    </source>
</reference>
<comment type="catalytic activity">
    <reaction evidence="1">
        <text>ATP + protein L-histidine = ADP + protein N-phospho-L-histidine.</text>
        <dbReference type="EC" id="2.7.13.3"/>
    </reaction>
</comment>
<dbReference type="PROSITE" id="PS50109">
    <property type="entry name" value="HIS_KIN"/>
    <property type="match status" value="1"/>
</dbReference>
<dbReference type="GO" id="GO:0005524">
    <property type="term" value="F:ATP binding"/>
    <property type="evidence" value="ECO:0007669"/>
    <property type="project" value="UniProtKB-KW"/>
</dbReference>
<evidence type="ECO:0000313" key="13">
    <source>
        <dbReference type="Proteomes" id="UP000061660"/>
    </source>
</evidence>
<evidence type="ECO:0000256" key="9">
    <source>
        <dbReference type="ARBA" id="ARBA00022840"/>
    </source>
</evidence>
<dbReference type="SMART" id="SM00387">
    <property type="entry name" value="HATPase_c"/>
    <property type="match status" value="1"/>
</dbReference>
<keyword evidence="9" id="KW-0067">ATP-binding</keyword>
<dbReference type="InterPro" id="IPR050640">
    <property type="entry name" value="Bact_2-comp_sensor_kinase"/>
</dbReference>
<dbReference type="Gene3D" id="3.30.565.10">
    <property type="entry name" value="Histidine kinase-like ATPase, C-terminal domain"/>
    <property type="match status" value="1"/>
</dbReference>
<dbReference type="RefSeq" id="WP_062409099.1">
    <property type="nucleotide sequence ID" value="NZ_BJCS01000004.1"/>
</dbReference>
<keyword evidence="5" id="KW-0597">Phosphoprotein</keyword>
<evidence type="ECO:0000256" key="1">
    <source>
        <dbReference type="ARBA" id="ARBA00000085"/>
    </source>
</evidence>
<evidence type="ECO:0000256" key="11">
    <source>
        <dbReference type="ARBA" id="ARBA00023136"/>
    </source>
</evidence>
<accession>A0A0U2VU27</accession>
<dbReference type="InterPro" id="IPR003594">
    <property type="entry name" value="HATPase_dom"/>
</dbReference>
<evidence type="ECO:0000256" key="3">
    <source>
        <dbReference type="ARBA" id="ARBA00012438"/>
    </source>
</evidence>
<dbReference type="InterPro" id="IPR010559">
    <property type="entry name" value="Sig_transdc_His_kin_internal"/>
</dbReference>